<sequence length="575" mass="63491">MDITPYLDLRIAPRAVFDSLPERRARPRFMVPDGKDWRAVTWQAFAEQIQAIGTYLMLGLGQESGVKPGERSAILANNRVEWISAALGIQAVGGVMVPIYPSSTDEQIGYIVDHSDTRVLFVDSAELLERVVGAWDDLGRVEKVVLFDTVDLGQLAANLRAKNLRCPSVTELSARIVVWEDAIRLGQALIAERPDAFFQTMEKVSLDQAGVMLYTSGTTGPPKGVPLTHRNIGVNGRDWLQSNASLIDENSVDLLWLPMSHIFGFGEACLGNSLGFTSYLSDPATVLTRLPEVRPNVFMSVPRYFEKLAQLASTERDAKSRSKKLAEISGGRLKFCLSGGAGLKREVKEFFHECGLLIIEGYGLTEASPTLTLNRPDAFRFDTVGKPLPSVEIRLGEDSEILARGESIFGGYHKDPSATRDAFTQDGWLKTGDLGRFTDDGFLQIIGRKKEIIVTAGGKNIAPGNIEVKFNDDPFIAQLVVFGDAEKYLTAGVWVHPEAIEKKLGKSASPDEIKSFLKPRIEAVNGELAKHETIKDFLVFEEPLSVENGFLTPTLKVKRNLVYQEFGPRISELYK</sequence>
<dbReference type="EMBL" id="CP042467">
    <property type="protein sequence ID" value="QED27379.1"/>
    <property type="molecule type" value="Genomic_DNA"/>
</dbReference>
<accession>A0A5B8XVA1</accession>
<dbReference type="CDD" id="cd05907">
    <property type="entry name" value="VL_LC_FACS_like"/>
    <property type="match status" value="1"/>
</dbReference>
<evidence type="ECO:0000256" key="1">
    <source>
        <dbReference type="ARBA" id="ARBA00022741"/>
    </source>
</evidence>
<keyword evidence="5" id="KW-1185">Reference proteome</keyword>
<protein>
    <submittedName>
        <fullName evidence="4">Long-chain fatty acid--CoA ligase</fullName>
    </submittedName>
</protein>
<keyword evidence="1" id="KW-0547">Nucleotide-binding</keyword>
<name>A0A5B8XVA1_9DELT</name>
<organism evidence="4 5">
    <name type="scientific">Microvenator marinus</name>
    <dbReference type="NCBI Taxonomy" id="2600177"/>
    <lineage>
        <taxon>Bacteria</taxon>
        <taxon>Deltaproteobacteria</taxon>
        <taxon>Bradymonadales</taxon>
        <taxon>Microvenatoraceae</taxon>
        <taxon>Microvenator</taxon>
    </lineage>
</organism>
<dbReference type="Gene3D" id="3.40.50.12780">
    <property type="entry name" value="N-terminal domain of ligase-like"/>
    <property type="match status" value="1"/>
</dbReference>
<dbReference type="GO" id="GO:0016020">
    <property type="term" value="C:membrane"/>
    <property type="evidence" value="ECO:0007669"/>
    <property type="project" value="TreeGrafter"/>
</dbReference>
<evidence type="ECO:0000313" key="5">
    <source>
        <dbReference type="Proteomes" id="UP000321595"/>
    </source>
</evidence>
<dbReference type="KEGG" id="bbae:FRD01_09030"/>
<dbReference type="PROSITE" id="PS00455">
    <property type="entry name" value="AMP_BINDING"/>
    <property type="match status" value="1"/>
</dbReference>
<dbReference type="PANTHER" id="PTHR43272:SF33">
    <property type="entry name" value="AMP-BINDING DOMAIN-CONTAINING PROTEIN-RELATED"/>
    <property type="match status" value="1"/>
</dbReference>
<evidence type="ECO:0000313" key="4">
    <source>
        <dbReference type="EMBL" id="QED27379.1"/>
    </source>
</evidence>
<dbReference type="Pfam" id="PF00501">
    <property type="entry name" value="AMP-binding"/>
    <property type="match status" value="1"/>
</dbReference>
<proteinExistence type="predicted"/>
<dbReference type="GO" id="GO:0005524">
    <property type="term" value="F:ATP binding"/>
    <property type="evidence" value="ECO:0007669"/>
    <property type="project" value="UniProtKB-KW"/>
</dbReference>
<dbReference type="RefSeq" id="WP_146959064.1">
    <property type="nucleotide sequence ID" value="NZ_CP042467.1"/>
</dbReference>
<dbReference type="InterPro" id="IPR000873">
    <property type="entry name" value="AMP-dep_synth/lig_dom"/>
</dbReference>
<dbReference type="PANTHER" id="PTHR43272">
    <property type="entry name" value="LONG-CHAIN-FATTY-ACID--COA LIGASE"/>
    <property type="match status" value="1"/>
</dbReference>
<dbReference type="GO" id="GO:0004467">
    <property type="term" value="F:long-chain fatty acid-CoA ligase activity"/>
    <property type="evidence" value="ECO:0007669"/>
    <property type="project" value="TreeGrafter"/>
</dbReference>
<dbReference type="Proteomes" id="UP000321595">
    <property type="component" value="Chromosome"/>
</dbReference>
<dbReference type="AlphaFoldDB" id="A0A5B8XVA1"/>
<keyword evidence="4" id="KW-0436">Ligase</keyword>
<gene>
    <name evidence="4" type="ORF">FRD01_09030</name>
</gene>
<reference evidence="4 5" key="1">
    <citation type="submission" date="2019-08" db="EMBL/GenBank/DDBJ databases">
        <authorList>
            <person name="Liang Q."/>
        </authorList>
    </citation>
    <scope>NUCLEOTIDE SEQUENCE [LARGE SCALE GENOMIC DNA]</scope>
    <source>
        <strain evidence="4 5">V1718</strain>
    </source>
</reference>
<dbReference type="Pfam" id="PF23562">
    <property type="entry name" value="AMP-binding_C_3"/>
    <property type="match status" value="1"/>
</dbReference>
<dbReference type="InterPro" id="IPR020845">
    <property type="entry name" value="AMP-binding_CS"/>
</dbReference>
<evidence type="ECO:0000256" key="2">
    <source>
        <dbReference type="ARBA" id="ARBA00022840"/>
    </source>
</evidence>
<dbReference type="SUPFAM" id="SSF56801">
    <property type="entry name" value="Acetyl-CoA synthetase-like"/>
    <property type="match status" value="1"/>
</dbReference>
<feature type="domain" description="AMP-dependent synthetase/ligase" evidence="3">
    <location>
        <begin position="32"/>
        <end position="412"/>
    </location>
</feature>
<dbReference type="OrthoDB" id="9801302at2"/>
<dbReference type="InterPro" id="IPR042099">
    <property type="entry name" value="ANL_N_sf"/>
</dbReference>
<keyword evidence="2" id="KW-0067">ATP-binding</keyword>
<evidence type="ECO:0000259" key="3">
    <source>
        <dbReference type="Pfam" id="PF00501"/>
    </source>
</evidence>